<protein>
    <submittedName>
        <fullName evidence="2">Uncharacterized protein</fullName>
    </submittedName>
</protein>
<dbReference type="Proteomes" id="UP001233999">
    <property type="component" value="Unassembled WGS sequence"/>
</dbReference>
<name>A0AAD8EC60_DIPPU</name>
<accession>A0AAD8EC60</accession>
<keyword evidence="1" id="KW-0812">Transmembrane</keyword>
<evidence type="ECO:0000313" key="2">
    <source>
        <dbReference type="EMBL" id="KAJ9585085.1"/>
    </source>
</evidence>
<organism evidence="2 3">
    <name type="scientific">Diploptera punctata</name>
    <name type="common">Pacific beetle cockroach</name>
    <dbReference type="NCBI Taxonomy" id="6984"/>
    <lineage>
        <taxon>Eukaryota</taxon>
        <taxon>Metazoa</taxon>
        <taxon>Ecdysozoa</taxon>
        <taxon>Arthropoda</taxon>
        <taxon>Hexapoda</taxon>
        <taxon>Insecta</taxon>
        <taxon>Pterygota</taxon>
        <taxon>Neoptera</taxon>
        <taxon>Polyneoptera</taxon>
        <taxon>Dictyoptera</taxon>
        <taxon>Blattodea</taxon>
        <taxon>Blaberoidea</taxon>
        <taxon>Blaberidae</taxon>
        <taxon>Diplopterinae</taxon>
        <taxon>Diploptera</taxon>
    </lineage>
</organism>
<keyword evidence="3" id="KW-1185">Reference proteome</keyword>
<dbReference type="AlphaFoldDB" id="A0AAD8EC60"/>
<feature type="transmembrane region" description="Helical" evidence="1">
    <location>
        <begin position="52"/>
        <end position="72"/>
    </location>
</feature>
<evidence type="ECO:0000313" key="3">
    <source>
        <dbReference type="Proteomes" id="UP001233999"/>
    </source>
</evidence>
<comment type="caution">
    <text evidence="2">The sequence shown here is derived from an EMBL/GenBank/DDBJ whole genome shotgun (WGS) entry which is preliminary data.</text>
</comment>
<reference evidence="2" key="2">
    <citation type="submission" date="2023-05" db="EMBL/GenBank/DDBJ databases">
        <authorList>
            <person name="Fouks B."/>
        </authorList>
    </citation>
    <scope>NUCLEOTIDE SEQUENCE</scope>
    <source>
        <strain evidence="2">Stay&amp;Tobe</strain>
        <tissue evidence="2">Testes</tissue>
    </source>
</reference>
<keyword evidence="1" id="KW-1133">Transmembrane helix</keyword>
<keyword evidence="1" id="KW-0472">Membrane</keyword>
<feature type="non-terminal residue" evidence="2">
    <location>
        <position position="100"/>
    </location>
</feature>
<proteinExistence type="predicted"/>
<evidence type="ECO:0000256" key="1">
    <source>
        <dbReference type="SAM" id="Phobius"/>
    </source>
</evidence>
<sequence>TIVLQFVLHYRLCFVEFNNLLYPIFSEQVSHIRNSYFLFLSYQRDRRRRKSFFLPQQMIVLLSLITFVRYMLLPSLFILSLNVCLSYRNVDGQYTRHRSI</sequence>
<dbReference type="EMBL" id="JASPKZ010007306">
    <property type="protein sequence ID" value="KAJ9585085.1"/>
    <property type="molecule type" value="Genomic_DNA"/>
</dbReference>
<feature type="non-terminal residue" evidence="2">
    <location>
        <position position="1"/>
    </location>
</feature>
<gene>
    <name evidence="2" type="ORF">L9F63_020570</name>
</gene>
<reference evidence="2" key="1">
    <citation type="journal article" date="2023" name="IScience">
        <title>Live-bearing cockroach genome reveals convergent evolutionary mechanisms linked to viviparity in insects and beyond.</title>
        <authorList>
            <person name="Fouks B."/>
            <person name="Harrison M.C."/>
            <person name="Mikhailova A.A."/>
            <person name="Marchal E."/>
            <person name="English S."/>
            <person name="Carruthers M."/>
            <person name="Jennings E.C."/>
            <person name="Chiamaka E.L."/>
            <person name="Frigard R.A."/>
            <person name="Pippel M."/>
            <person name="Attardo G.M."/>
            <person name="Benoit J.B."/>
            <person name="Bornberg-Bauer E."/>
            <person name="Tobe S.S."/>
        </authorList>
    </citation>
    <scope>NUCLEOTIDE SEQUENCE</scope>
    <source>
        <strain evidence="2">Stay&amp;Tobe</strain>
    </source>
</reference>